<proteinExistence type="predicted"/>
<feature type="compositionally biased region" description="Basic and acidic residues" evidence="1">
    <location>
        <begin position="64"/>
        <end position="76"/>
    </location>
</feature>
<accession>A0A7H8QHR1</accession>
<feature type="compositionally biased region" description="Basic and acidic residues" evidence="1">
    <location>
        <begin position="391"/>
        <end position="403"/>
    </location>
</feature>
<reference evidence="3" key="1">
    <citation type="submission" date="2020-06" db="EMBL/GenBank/DDBJ databases">
        <title>A chromosome-scale genome assembly of Talaromyces rugulosus W13939.</title>
        <authorList>
            <person name="Wang B."/>
            <person name="Guo L."/>
            <person name="Ye K."/>
            <person name="Wang L."/>
        </authorList>
    </citation>
    <scope>NUCLEOTIDE SEQUENCE [LARGE SCALE GENOMIC DNA]</scope>
    <source>
        <strain evidence="3">W13939</strain>
    </source>
</reference>
<dbReference type="AlphaFoldDB" id="A0A7H8QHR1"/>
<dbReference type="RefSeq" id="XP_035339708.1">
    <property type="nucleotide sequence ID" value="XM_035483815.1"/>
</dbReference>
<feature type="compositionally biased region" description="Basic and acidic residues" evidence="1">
    <location>
        <begin position="355"/>
        <end position="377"/>
    </location>
</feature>
<feature type="region of interest" description="Disordered" evidence="1">
    <location>
        <begin position="1"/>
        <end position="94"/>
    </location>
</feature>
<evidence type="ECO:0000313" key="2">
    <source>
        <dbReference type="EMBL" id="QKX53529.1"/>
    </source>
</evidence>
<feature type="compositionally biased region" description="Basic and acidic residues" evidence="1">
    <location>
        <begin position="280"/>
        <end position="300"/>
    </location>
</feature>
<name>A0A7H8QHR1_TALRU</name>
<sequence>MPDQPRRVLEKSRTVRRRYQRSNKRFQFTASQIQKIEREEEREKKAQQLRDREKKKIANKKKKAEKEAQEREERKRLGLPHPNGPKITASQPLMLNFFGKRKAEDKEDDIEEEEETPTKPCFENVVDIPQQDMKVDKAAQLEDDDTETEFEDDWFDNDLVLEEHSQCTNNAISKGVPVFRALHSDCRATAPEDSKAAISQGEVGHLYMNTNKLCESFEDDTAHLLEDLDPTTILQTLENTAPTLQDYQAPYKASNTHAMPSPPNRTAQRGQAQNCAGAETSERDDYKENWHPNFPRDGRETQLPPPQPAITRRQSSQSQSSHSSGPRQVLDVLSSRGSDDEVAPEVTSPKKDRHASKEPPNDHAGSKDEAPFEIHVDTEDDYGDLDLSTQELKDLDDMTKNNA</sequence>
<dbReference type="KEGG" id="trg:TRUGW13939_00608"/>
<feature type="compositionally biased region" description="Low complexity" evidence="1">
    <location>
        <begin position="314"/>
        <end position="324"/>
    </location>
</feature>
<dbReference type="Proteomes" id="UP000509510">
    <property type="component" value="Chromosome I"/>
</dbReference>
<evidence type="ECO:0000256" key="1">
    <source>
        <dbReference type="SAM" id="MobiDB-lite"/>
    </source>
</evidence>
<protein>
    <submittedName>
        <fullName evidence="2">Uncharacterized protein</fullName>
    </submittedName>
</protein>
<feature type="compositionally biased region" description="Basic and acidic residues" evidence="1">
    <location>
        <begin position="1"/>
        <end position="13"/>
    </location>
</feature>
<keyword evidence="3" id="KW-1185">Reference proteome</keyword>
<feature type="region of interest" description="Disordered" evidence="1">
    <location>
        <begin position="253"/>
        <end position="403"/>
    </location>
</feature>
<organism evidence="2 3">
    <name type="scientific">Talaromyces rugulosus</name>
    <name type="common">Penicillium rugulosum</name>
    <dbReference type="NCBI Taxonomy" id="121627"/>
    <lineage>
        <taxon>Eukaryota</taxon>
        <taxon>Fungi</taxon>
        <taxon>Dikarya</taxon>
        <taxon>Ascomycota</taxon>
        <taxon>Pezizomycotina</taxon>
        <taxon>Eurotiomycetes</taxon>
        <taxon>Eurotiomycetidae</taxon>
        <taxon>Eurotiales</taxon>
        <taxon>Trichocomaceae</taxon>
        <taxon>Talaromyces</taxon>
        <taxon>Talaromyces sect. Islandici</taxon>
    </lineage>
</organism>
<dbReference type="EMBL" id="CP055898">
    <property type="protein sequence ID" value="QKX53529.1"/>
    <property type="molecule type" value="Genomic_DNA"/>
</dbReference>
<dbReference type="GeneID" id="55988121"/>
<feature type="compositionally biased region" description="Basic and acidic residues" evidence="1">
    <location>
        <begin position="35"/>
        <end position="56"/>
    </location>
</feature>
<dbReference type="OrthoDB" id="4227165at2759"/>
<gene>
    <name evidence="2" type="ORF">TRUGW13939_00608</name>
</gene>
<feature type="compositionally biased region" description="Polar residues" evidence="1">
    <location>
        <begin position="253"/>
        <end position="274"/>
    </location>
</feature>
<feature type="compositionally biased region" description="Basic residues" evidence="1">
    <location>
        <begin position="14"/>
        <end position="24"/>
    </location>
</feature>
<evidence type="ECO:0000313" key="3">
    <source>
        <dbReference type="Proteomes" id="UP000509510"/>
    </source>
</evidence>